<reference evidence="2" key="2">
    <citation type="submission" date="2023-01" db="EMBL/GenBank/DDBJ databases">
        <authorList>
            <person name="Sun Q."/>
            <person name="Evtushenko L."/>
        </authorList>
    </citation>
    <scope>NUCLEOTIDE SEQUENCE</scope>
    <source>
        <strain evidence="2">VKM Ac-1020</strain>
    </source>
</reference>
<organism evidence="2 3">
    <name type="scientific">Microbacterium barkeri</name>
    <dbReference type="NCBI Taxonomy" id="33917"/>
    <lineage>
        <taxon>Bacteria</taxon>
        <taxon>Bacillati</taxon>
        <taxon>Actinomycetota</taxon>
        <taxon>Actinomycetes</taxon>
        <taxon>Micrococcales</taxon>
        <taxon>Microbacteriaceae</taxon>
        <taxon>Microbacterium</taxon>
    </lineage>
</organism>
<dbReference type="EMBL" id="BSEJ01000020">
    <property type="protein sequence ID" value="GLJ62950.1"/>
    <property type="molecule type" value="Genomic_DNA"/>
</dbReference>
<evidence type="ECO:0000313" key="2">
    <source>
        <dbReference type="EMBL" id="GLJ62950.1"/>
    </source>
</evidence>
<sequence>MTKTLRALSGLAGAIALLALASCASPASEEPAESAPAETPAAETVVDGACADDEGITLIVDSTALEGGERSERCVLADEPQVAADVLAEAGVETEGTEEYGDEVLCRVDGLPSATEPVGSTEDPAYVEECASMPAAFAYWSIWIQPADGEWGYAMEGLSTQEVAPGESLELLFTLDGAPAAP</sequence>
<dbReference type="PROSITE" id="PS51257">
    <property type="entry name" value="PROKAR_LIPOPROTEIN"/>
    <property type="match status" value="1"/>
</dbReference>
<evidence type="ECO:0000256" key="1">
    <source>
        <dbReference type="SAM" id="SignalP"/>
    </source>
</evidence>
<proteinExistence type="predicted"/>
<dbReference type="AlphaFoldDB" id="A0A9W6LY63"/>
<dbReference type="RefSeq" id="WP_271174626.1">
    <property type="nucleotide sequence ID" value="NZ_BSEJ01000020.1"/>
</dbReference>
<dbReference type="Proteomes" id="UP001142462">
    <property type="component" value="Unassembled WGS sequence"/>
</dbReference>
<keyword evidence="1" id="KW-0732">Signal</keyword>
<evidence type="ECO:0008006" key="4">
    <source>
        <dbReference type="Google" id="ProtNLM"/>
    </source>
</evidence>
<accession>A0A9W6LY63</accession>
<comment type="caution">
    <text evidence="2">The sequence shown here is derived from an EMBL/GenBank/DDBJ whole genome shotgun (WGS) entry which is preliminary data.</text>
</comment>
<reference evidence="2" key="1">
    <citation type="journal article" date="2014" name="Int. J. Syst. Evol. Microbiol.">
        <title>Complete genome sequence of Corynebacterium casei LMG S-19264T (=DSM 44701T), isolated from a smear-ripened cheese.</title>
        <authorList>
            <consortium name="US DOE Joint Genome Institute (JGI-PGF)"/>
            <person name="Walter F."/>
            <person name="Albersmeier A."/>
            <person name="Kalinowski J."/>
            <person name="Ruckert C."/>
        </authorList>
    </citation>
    <scope>NUCLEOTIDE SEQUENCE</scope>
    <source>
        <strain evidence="2">VKM Ac-1020</strain>
    </source>
</reference>
<keyword evidence="3" id="KW-1185">Reference proteome</keyword>
<evidence type="ECO:0000313" key="3">
    <source>
        <dbReference type="Proteomes" id="UP001142462"/>
    </source>
</evidence>
<name>A0A9W6LY63_9MICO</name>
<gene>
    <name evidence="2" type="ORF">GCM10017576_30810</name>
</gene>
<protein>
    <recommendedName>
        <fullName evidence="4">DUF4430 domain-containing protein</fullName>
    </recommendedName>
</protein>
<feature type="chain" id="PRO_5040827251" description="DUF4430 domain-containing protein" evidence="1">
    <location>
        <begin position="28"/>
        <end position="182"/>
    </location>
</feature>
<feature type="signal peptide" evidence="1">
    <location>
        <begin position="1"/>
        <end position="27"/>
    </location>
</feature>